<keyword evidence="2" id="KW-0732">Signal</keyword>
<accession>D6RR19</accession>
<evidence type="ECO:0000256" key="2">
    <source>
        <dbReference type="SAM" id="SignalP"/>
    </source>
</evidence>
<feature type="signal peptide" evidence="2">
    <location>
        <begin position="1"/>
        <end position="25"/>
    </location>
</feature>
<feature type="chain" id="PRO_5003087895" description="Extracellular membrane protein CFEM domain-containing protein" evidence="2">
    <location>
        <begin position="26"/>
        <end position="204"/>
    </location>
</feature>
<dbReference type="InParanoid" id="D6RR19"/>
<proteinExistence type="predicted"/>
<comment type="caution">
    <text evidence="3">The sequence shown here is derived from an EMBL/GenBank/DDBJ whole genome shotgun (WGS) entry which is preliminary data.</text>
</comment>
<feature type="compositionally biased region" description="Low complexity" evidence="1">
    <location>
        <begin position="121"/>
        <end position="162"/>
    </location>
</feature>
<evidence type="ECO:0000256" key="1">
    <source>
        <dbReference type="SAM" id="MobiDB-lite"/>
    </source>
</evidence>
<feature type="compositionally biased region" description="Basic residues" evidence="1">
    <location>
        <begin position="177"/>
        <end position="193"/>
    </location>
</feature>
<evidence type="ECO:0000313" key="3">
    <source>
        <dbReference type="EMBL" id="EFI26562.1"/>
    </source>
</evidence>
<protein>
    <recommendedName>
        <fullName evidence="5">Extracellular membrane protein CFEM domain-containing protein</fullName>
    </recommendedName>
</protein>
<dbReference type="RefSeq" id="XP_002910056.1">
    <property type="nucleotide sequence ID" value="XM_002910010.1"/>
</dbReference>
<dbReference type="AlphaFoldDB" id="D6RR19"/>
<dbReference type="OrthoDB" id="2564568at2759"/>
<evidence type="ECO:0000313" key="4">
    <source>
        <dbReference type="Proteomes" id="UP000001861"/>
    </source>
</evidence>
<feature type="region of interest" description="Disordered" evidence="1">
    <location>
        <begin position="113"/>
        <end position="204"/>
    </location>
</feature>
<keyword evidence="4" id="KW-1185">Reference proteome</keyword>
<dbReference type="KEGG" id="cci:CC1G_15776"/>
<dbReference type="HOGENOM" id="CLU_1343179_0_0_1"/>
<gene>
    <name evidence="3" type="ORF">CC1G_15776</name>
</gene>
<evidence type="ECO:0008006" key="5">
    <source>
        <dbReference type="Google" id="ProtNLM"/>
    </source>
</evidence>
<dbReference type="VEuPathDB" id="FungiDB:CC1G_15776"/>
<reference evidence="3 4" key="1">
    <citation type="journal article" date="2010" name="Proc. Natl. Acad. Sci. U.S.A.">
        <title>Insights into evolution of multicellular fungi from the assembled chromosomes of the mushroom Coprinopsis cinerea (Coprinus cinereus).</title>
        <authorList>
            <person name="Stajich J.E."/>
            <person name="Wilke S.K."/>
            <person name="Ahren D."/>
            <person name="Au C.H."/>
            <person name="Birren B.W."/>
            <person name="Borodovsky M."/>
            <person name="Burns C."/>
            <person name="Canback B."/>
            <person name="Casselton L.A."/>
            <person name="Cheng C.K."/>
            <person name="Deng J."/>
            <person name="Dietrich F.S."/>
            <person name="Fargo D.C."/>
            <person name="Farman M.L."/>
            <person name="Gathman A.C."/>
            <person name="Goldberg J."/>
            <person name="Guigo R."/>
            <person name="Hoegger P.J."/>
            <person name="Hooker J.B."/>
            <person name="Huggins A."/>
            <person name="James T.Y."/>
            <person name="Kamada T."/>
            <person name="Kilaru S."/>
            <person name="Kodira C."/>
            <person name="Kues U."/>
            <person name="Kupfer D."/>
            <person name="Kwan H.S."/>
            <person name="Lomsadze A."/>
            <person name="Li W."/>
            <person name="Lilly W.W."/>
            <person name="Ma L.J."/>
            <person name="Mackey A.J."/>
            <person name="Manning G."/>
            <person name="Martin F."/>
            <person name="Muraguchi H."/>
            <person name="Natvig D.O."/>
            <person name="Palmerini H."/>
            <person name="Ramesh M.A."/>
            <person name="Rehmeyer C.J."/>
            <person name="Roe B.A."/>
            <person name="Shenoy N."/>
            <person name="Stanke M."/>
            <person name="Ter-Hovhannisyan V."/>
            <person name="Tunlid A."/>
            <person name="Velagapudi R."/>
            <person name="Vision T.J."/>
            <person name="Zeng Q."/>
            <person name="Zolan M.E."/>
            <person name="Pukkila P.J."/>
        </authorList>
    </citation>
    <scope>NUCLEOTIDE SEQUENCE [LARGE SCALE GENOMIC DNA]</scope>
    <source>
        <strain evidence="4">Okayama-7 / 130 / ATCC MYA-4618 / FGSC 9003</strain>
    </source>
</reference>
<sequence>MPSIRFDTFWTWIAIICFLALQASAQLDLPGRPDSQVILEVVVDECRSSCSAISETLGDCSNVQCLCTEDNNEDLFECLSCLYGEGPIEDIYDAVQQTLDDFAITCEEYDIEPLIMPSDPPSTSTPSSSTSPPASSSSASASEPSSAPTSTATTPRNTSPTSETVPRQTQKCLVVRPHQRVLSKRSPKLRHALSHAMAALRERR</sequence>
<organism evidence="3 4">
    <name type="scientific">Coprinopsis cinerea (strain Okayama-7 / 130 / ATCC MYA-4618 / FGSC 9003)</name>
    <name type="common">Inky cap fungus</name>
    <name type="synonym">Hormographiella aspergillata</name>
    <dbReference type="NCBI Taxonomy" id="240176"/>
    <lineage>
        <taxon>Eukaryota</taxon>
        <taxon>Fungi</taxon>
        <taxon>Dikarya</taxon>
        <taxon>Basidiomycota</taxon>
        <taxon>Agaricomycotina</taxon>
        <taxon>Agaricomycetes</taxon>
        <taxon>Agaricomycetidae</taxon>
        <taxon>Agaricales</taxon>
        <taxon>Agaricineae</taxon>
        <taxon>Psathyrellaceae</taxon>
        <taxon>Coprinopsis</taxon>
    </lineage>
</organism>
<name>D6RR19_COPC7</name>
<dbReference type="EMBL" id="AACS02000013">
    <property type="protein sequence ID" value="EFI26562.1"/>
    <property type="molecule type" value="Genomic_DNA"/>
</dbReference>
<dbReference type="GeneID" id="9379350"/>
<dbReference type="Proteomes" id="UP000001861">
    <property type="component" value="Unassembled WGS sequence"/>
</dbReference>